<organism evidence="1 2">
    <name type="scientific">Ligilactobacillus equi DSM 15833 = JCM 10991</name>
    <dbReference type="NCBI Taxonomy" id="1423740"/>
    <lineage>
        <taxon>Bacteria</taxon>
        <taxon>Bacillati</taxon>
        <taxon>Bacillota</taxon>
        <taxon>Bacilli</taxon>
        <taxon>Lactobacillales</taxon>
        <taxon>Lactobacillaceae</taxon>
        <taxon>Ligilactobacillus</taxon>
    </lineage>
</organism>
<accession>A0A0R1TSM8</accession>
<name>A0A0R1TSM8_9LACO</name>
<dbReference type="AlphaFoldDB" id="A0A0R1TSM8"/>
<gene>
    <name evidence="1" type="ORF">FC36_GL001429</name>
</gene>
<sequence>MNVIGSQKIDELKSLQINNDFMKLVSQGKDITDLYQKYSEEELTNIGIRIHKSSDRKD</sequence>
<evidence type="ECO:0000313" key="2">
    <source>
        <dbReference type="Proteomes" id="UP000051048"/>
    </source>
</evidence>
<dbReference type="EMBL" id="AZFH01000031">
    <property type="protein sequence ID" value="KRL81834.1"/>
    <property type="molecule type" value="Genomic_DNA"/>
</dbReference>
<proteinExistence type="predicted"/>
<evidence type="ECO:0000313" key="1">
    <source>
        <dbReference type="EMBL" id="KRL81834.1"/>
    </source>
</evidence>
<comment type="caution">
    <text evidence="1">The sequence shown here is derived from an EMBL/GenBank/DDBJ whole genome shotgun (WGS) entry which is preliminary data.</text>
</comment>
<dbReference type="Proteomes" id="UP000051048">
    <property type="component" value="Unassembled WGS sequence"/>
</dbReference>
<dbReference type="PATRIC" id="fig|1423740.3.peg.1539"/>
<protein>
    <submittedName>
        <fullName evidence="1">Uncharacterized protein</fullName>
    </submittedName>
</protein>
<reference evidence="1 2" key="1">
    <citation type="journal article" date="2015" name="Genome Announc.">
        <title>Expanding the biotechnology potential of lactobacilli through comparative genomics of 213 strains and associated genera.</title>
        <authorList>
            <person name="Sun Z."/>
            <person name="Harris H.M."/>
            <person name="McCann A."/>
            <person name="Guo C."/>
            <person name="Argimon S."/>
            <person name="Zhang W."/>
            <person name="Yang X."/>
            <person name="Jeffery I.B."/>
            <person name="Cooney J.C."/>
            <person name="Kagawa T.F."/>
            <person name="Liu W."/>
            <person name="Song Y."/>
            <person name="Salvetti E."/>
            <person name="Wrobel A."/>
            <person name="Rasinkangas P."/>
            <person name="Parkhill J."/>
            <person name="Rea M.C."/>
            <person name="O'Sullivan O."/>
            <person name="Ritari J."/>
            <person name="Douillard F.P."/>
            <person name="Paul Ross R."/>
            <person name="Yang R."/>
            <person name="Briner A.E."/>
            <person name="Felis G.E."/>
            <person name="de Vos W.M."/>
            <person name="Barrangou R."/>
            <person name="Klaenhammer T.R."/>
            <person name="Caufield P.W."/>
            <person name="Cui Y."/>
            <person name="Zhang H."/>
            <person name="O'Toole P.W."/>
        </authorList>
    </citation>
    <scope>NUCLEOTIDE SEQUENCE [LARGE SCALE GENOMIC DNA]</scope>
    <source>
        <strain evidence="1 2">DSM 15833</strain>
    </source>
</reference>